<feature type="compositionally biased region" description="Polar residues" evidence="1">
    <location>
        <begin position="272"/>
        <end position="284"/>
    </location>
</feature>
<gene>
    <name evidence="3" type="ORF">H6G24_28805</name>
</gene>
<feature type="chain" id="PRO_5047055913" evidence="2">
    <location>
        <begin position="31"/>
        <end position="444"/>
    </location>
</feature>
<name>A0ABR8AJM2_9CYAN</name>
<dbReference type="Proteomes" id="UP000658514">
    <property type="component" value="Unassembled WGS sequence"/>
</dbReference>
<keyword evidence="2" id="KW-0732">Signal</keyword>
<comment type="caution">
    <text evidence="3">The sequence shown here is derived from an EMBL/GenBank/DDBJ whole genome shotgun (WGS) entry which is preliminary data.</text>
</comment>
<dbReference type="RefSeq" id="WP_190548927.1">
    <property type="nucleotide sequence ID" value="NZ_CAWPNO010000094.1"/>
</dbReference>
<feature type="compositionally biased region" description="Pro residues" evidence="1">
    <location>
        <begin position="287"/>
        <end position="300"/>
    </location>
</feature>
<proteinExistence type="predicted"/>
<reference evidence="3 4" key="1">
    <citation type="journal article" date="2020" name="ISME J.">
        <title>Comparative genomics reveals insights into cyanobacterial evolution and habitat adaptation.</title>
        <authorList>
            <person name="Chen M.Y."/>
            <person name="Teng W.K."/>
            <person name="Zhao L."/>
            <person name="Hu C.X."/>
            <person name="Zhou Y.K."/>
            <person name="Han B.P."/>
            <person name="Song L.R."/>
            <person name="Shu W.S."/>
        </authorList>
    </citation>
    <scope>NUCLEOTIDE SEQUENCE [LARGE SCALE GENOMIC DNA]</scope>
    <source>
        <strain evidence="3 4">FACHB-288</strain>
    </source>
</reference>
<protein>
    <submittedName>
        <fullName evidence="3">Uncharacterized protein</fullName>
    </submittedName>
</protein>
<organism evidence="3 4">
    <name type="scientific">Calothrix parietina FACHB-288</name>
    <dbReference type="NCBI Taxonomy" id="2692896"/>
    <lineage>
        <taxon>Bacteria</taxon>
        <taxon>Bacillati</taxon>
        <taxon>Cyanobacteriota</taxon>
        <taxon>Cyanophyceae</taxon>
        <taxon>Nostocales</taxon>
        <taxon>Calotrichaceae</taxon>
        <taxon>Calothrix</taxon>
    </lineage>
</organism>
<feature type="signal peptide" evidence="2">
    <location>
        <begin position="1"/>
        <end position="30"/>
    </location>
</feature>
<evidence type="ECO:0000313" key="4">
    <source>
        <dbReference type="Proteomes" id="UP000658514"/>
    </source>
</evidence>
<sequence>MKKVKIKKSLPALLIVSYLLITCQAVIAFAHEKHSNSYFLSQQNPTVNSAEITEITQAYNEFDNSLKILLNQLQDVIDNKLNSKSLDFKTPNAQLKKLRQVNNNLLEIEKSNLSDTFSNINNTITEISKVIEPLSQGLTSKNVTQIQNYLDLPDKDPQVKRNLGSFGEITQKNIQEFLINRHQKLAEYMQLLTNNSPSESANLLDENKQLKAEINNFTWKYNLSVIAAFVAGICVGFFRKLPRQKIRNQRTHLKPNTPPYIEEADPDYSPNPDDQNYPSQTAIASPSPQPPTETNPPPRENPANSQAENTNRSISRIIHNASVNELITIYNQNRNSLSKYSTEVSETEESINQRRLGSHQAAILEKVSKGKGSYWIINKEGLDYLVPKGSIKINEFNYKTVESLFDCQGYQPNISSDFVLLKPAQVTSISQQMWQIVDYGVLRF</sequence>
<evidence type="ECO:0000256" key="1">
    <source>
        <dbReference type="SAM" id="MobiDB-lite"/>
    </source>
</evidence>
<accession>A0ABR8AJM2</accession>
<evidence type="ECO:0000256" key="2">
    <source>
        <dbReference type="SAM" id="SignalP"/>
    </source>
</evidence>
<feature type="region of interest" description="Disordered" evidence="1">
    <location>
        <begin position="249"/>
        <end position="309"/>
    </location>
</feature>
<dbReference type="EMBL" id="JACJQH010000059">
    <property type="protein sequence ID" value="MBD2199435.1"/>
    <property type="molecule type" value="Genomic_DNA"/>
</dbReference>
<keyword evidence="4" id="KW-1185">Reference proteome</keyword>
<evidence type="ECO:0000313" key="3">
    <source>
        <dbReference type="EMBL" id="MBD2199435.1"/>
    </source>
</evidence>